<dbReference type="AlphaFoldDB" id="A0AA39MSJ5"/>
<dbReference type="EMBL" id="JAUEPS010000053">
    <property type="protein sequence ID" value="KAK0444663.1"/>
    <property type="molecule type" value="Genomic_DNA"/>
</dbReference>
<reference evidence="1" key="1">
    <citation type="submission" date="2023-06" db="EMBL/GenBank/DDBJ databases">
        <authorList>
            <consortium name="Lawrence Berkeley National Laboratory"/>
            <person name="Ahrendt S."/>
            <person name="Sahu N."/>
            <person name="Indic B."/>
            <person name="Wong-Bajracharya J."/>
            <person name="Merenyi Z."/>
            <person name="Ke H.-M."/>
            <person name="Monk M."/>
            <person name="Kocsube S."/>
            <person name="Drula E."/>
            <person name="Lipzen A."/>
            <person name="Balint B."/>
            <person name="Henrissat B."/>
            <person name="Andreopoulos B."/>
            <person name="Martin F.M."/>
            <person name="Harder C.B."/>
            <person name="Rigling D."/>
            <person name="Ford K.L."/>
            <person name="Foster G.D."/>
            <person name="Pangilinan J."/>
            <person name="Papanicolaou A."/>
            <person name="Barry K."/>
            <person name="LaButti K."/>
            <person name="Viragh M."/>
            <person name="Koriabine M."/>
            <person name="Yan M."/>
            <person name="Riley R."/>
            <person name="Champramary S."/>
            <person name="Plett K.L."/>
            <person name="Tsai I.J."/>
            <person name="Slot J."/>
            <person name="Sipos G."/>
            <person name="Plett J."/>
            <person name="Nagy L.G."/>
            <person name="Grigoriev I.V."/>
        </authorList>
    </citation>
    <scope>NUCLEOTIDE SEQUENCE</scope>
    <source>
        <strain evidence="1">CCBAS 213</strain>
    </source>
</reference>
<keyword evidence="2" id="KW-1185">Reference proteome</keyword>
<gene>
    <name evidence="1" type="ORF">EV420DRAFT_1768266</name>
</gene>
<evidence type="ECO:0000313" key="1">
    <source>
        <dbReference type="EMBL" id="KAK0444663.1"/>
    </source>
</evidence>
<comment type="caution">
    <text evidence="1">The sequence shown here is derived from an EMBL/GenBank/DDBJ whole genome shotgun (WGS) entry which is preliminary data.</text>
</comment>
<evidence type="ECO:0000313" key="2">
    <source>
        <dbReference type="Proteomes" id="UP001175211"/>
    </source>
</evidence>
<accession>A0AA39MSJ5</accession>
<protein>
    <submittedName>
        <fullName evidence="1">Uncharacterized protein</fullName>
    </submittedName>
</protein>
<dbReference type="Proteomes" id="UP001175211">
    <property type="component" value="Unassembled WGS sequence"/>
</dbReference>
<organism evidence="1 2">
    <name type="scientific">Armillaria tabescens</name>
    <name type="common">Ringless honey mushroom</name>
    <name type="synonym">Agaricus tabescens</name>
    <dbReference type="NCBI Taxonomy" id="1929756"/>
    <lineage>
        <taxon>Eukaryota</taxon>
        <taxon>Fungi</taxon>
        <taxon>Dikarya</taxon>
        <taxon>Basidiomycota</taxon>
        <taxon>Agaricomycotina</taxon>
        <taxon>Agaricomycetes</taxon>
        <taxon>Agaricomycetidae</taxon>
        <taxon>Agaricales</taxon>
        <taxon>Marasmiineae</taxon>
        <taxon>Physalacriaceae</taxon>
        <taxon>Desarmillaria</taxon>
    </lineage>
</organism>
<sequence length="200" mass="22397">MLSCCRLVSPLRRVDPQLTMYHITLSFCMLLPPTSSIIVPHSLHALLHFQRLSHTTLEFDNIACPPNTIPHRRHMIVNPLDCTLVILQCVNTYLHPARLGRPATALLGQSHARVVLRIVSPSHRASLICYTIVSSLRRAERYIAPLCAALRPLSANAIASPPNVVSETVPFEYPRSYTQGSKNVINSVQHPHPRRKKTLV</sequence>
<name>A0AA39MSJ5_ARMTA</name>
<proteinExistence type="predicted"/>
<dbReference type="RefSeq" id="XP_060325233.1">
    <property type="nucleotide sequence ID" value="XM_060480960.1"/>
</dbReference>
<dbReference type="GeneID" id="85364508"/>